<reference evidence="2" key="1">
    <citation type="submission" date="2018-09" db="EMBL/GenBank/DDBJ databases">
        <authorList>
            <person name="Livingstone P.G."/>
            <person name="Whitworth D.E."/>
        </authorList>
    </citation>
    <scope>NUCLEOTIDE SEQUENCE [LARGE SCALE GENOMIC DNA]</scope>
    <source>
        <strain evidence="2">CA051B</strain>
    </source>
</reference>
<proteinExistence type="predicted"/>
<name>A0A3A8QPG0_9BACT</name>
<protein>
    <submittedName>
        <fullName evidence="1">Uncharacterized protein</fullName>
    </submittedName>
</protein>
<comment type="caution">
    <text evidence="1">The sequence shown here is derived from an EMBL/GenBank/DDBJ whole genome shotgun (WGS) entry which is preliminary data.</text>
</comment>
<gene>
    <name evidence="1" type="ORF">D7V93_00845</name>
</gene>
<dbReference type="SUPFAM" id="SSF55486">
    <property type="entry name" value="Metalloproteases ('zincins'), catalytic domain"/>
    <property type="match status" value="1"/>
</dbReference>
<dbReference type="GO" id="GO:0008237">
    <property type="term" value="F:metallopeptidase activity"/>
    <property type="evidence" value="ECO:0007669"/>
    <property type="project" value="InterPro"/>
</dbReference>
<accession>A0A3A8QPG0</accession>
<dbReference type="Gene3D" id="3.40.390.10">
    <property type="entry name" value="Collagenase (Catalytic Domain)"/>
    <property type="match status" value="1"/>
</dbReference>
<sequence>MTSIGGTKRLNQKLQTVMKDGRVTNGEAKALVKTARKEGVTADERNLLKRKLTHQNDLFEPAAQKTLSKVAHFKPRNTESNSPAQVRAEVHRARFDGKVTLAEAERLTGRVQKNGTTEAERQMLQRQLGRYESAFTKSAKEHVSLLLRDKEPLAPNQTFQSGGMEVRANGVRQSAINEASRVTRELTAARPDIADRLRAAGHVVVIIPQGTKLTDLPEFQSLRGQTTFDGRPWDDVRGASGVSLPDGRLATAIPEENLSELSSDLYPGNHSVGIHELAHAIHSQGVTDAERQAIREAFDAQVARGGAFTDTYARSNDHEYFAQLSAAYFGRNKGQGANGAQWVQANDPQAYALLQQIYGPPRQL</sequence>
<dbReference type="RefSeq" id="WP_120641493.1">
    <property type="nucleotide sequence ID" value="NZ_RAWB01000004.1"/>
</dbReference>
<dbReference type="EMBL" id="RAWB01000004">
    <property type="protein sequence ID" value="RKH68770.1"/>
    <property type="molecule type" value="Genomic_DNA"/>
</dbReference>
<evidence type="ECO:0000313" key="1">
    <source>
        <dbReference type="EMBL" id="RKH68770.1"/>
    </source>
</evidence>
<dbReference type="Proteomes" id="UP000272888">
    <property type="component" value="Unassembled WGS sequence"/>
</dbReference>
<dbReference type="AlphaFoldDB" id="A0A3A8QPG0"/>
<dbReference type="InterPro" id="IPR024079">
    <property type="entry name" value="MetalloPept_cat_dom_sf"/>
</dbReference>
<keyword evidence="2" id="KW-1185">Reference proteome</keyword>
<organism evidence="1 2">
    <name type="scientific">Corallococcus llansteffanensis</name>
    <dbReference type="NCBI Taxonomy" id="2316731"/>
    <lineage>
        <taxon>Bacteria</taxon>
        <taxon>Pseudomonadati</taxon>
        <taxon>Myxococcota</taxon>
        <taxon>Myxococcia</taxon>
        <taxon>Myxococcales</taxon>
        <taxon>Cystobacterineae</taxon>
        <taxon>Myxococcaceae</taxon>
        <taxon>Corallococcus</taxon>
    </lineage>
</organism>
<evidence type="ECO:0000313" key="2">
    <source>
        <dbReference type="Proteomes" id="UP000272888"/>
    </source>
</evidence>